<gene>
    <name evidence="2" type="ORF">DM48_8094</name>
</gene>
<comment type="caution">
    <text evidence="2">The sequence shown here is derived from an EMBL/GenBank/DDBJ whole genome shotgun (WGS) entry which is preliminary data.</text>
</comment>
<sequence>MSFPTRDRELLLGLSLTCHLEQRAENAAEVKNCLRDALADPNVLLPNGTTPEAAKGSLDRLINAQGK</sequence>
<organism evidence="2 3">
    <name type="scientific">Burkholderia gladioli</name>
    <name type="common">Pseudomonas marginata</name>
    <name type="synonym">Phytomonas marginata</name>
    <dbReference type="NCBI Taxonomy" id="28095"/>
    <lineage>
        <taxon>Bacteria</taxon>
        <taxon>Pseudomonadati</taxon>
        <taxon>Pseudomonadota</taxon>
        <taxon>Betaproteobacteria</taxon>
        <taxon>Burkholderiales</taxon>
        <taxon>Burkholderiaceae</taxon>
        <taxon>Burkholderia</taxon>
    </lineage>
</organism>
<evidence type="ECO:0000313" key="2">
    <source>
        <dbReference type="EMBL" id="KGC19972.1"/>
    </source>
</evidence>
<dbReference type="AlphaFoldDB" id="A0AAW3FCG7"/>
<dbReference type="EMBL" id="JPGG01000014">
    <property type="protein sequence ID" value="KGC19972.1"/>
    <property type="molecule type" value="Genomic_DNA"/>
</dbReference>
<accession>A0AAW3FCG7</accession>
<feature type="region of interest" description="Disordered" evidence="1">
    <location>
        <begin position="46"/>
        <end position="67"/>
    </location>
</feature>
<evidence type="ECO:0000256" key="1">
    <source>
        <dbReference type="SAM" id="MobiDB-lite"/>
    </source>
</evidence>
<name>A0AAW3FCG7_BURGA</name>
<dbReference type="Proteomes" id="UP000029590">
    <property type="component" value="Unassembled WGS sequence"/>
</dbReference>
<protein>
    <submittedName>
        <fullName evidence="2">Uncharacterized protein</fullName>
    </submittedName>
</protein>
<evidence type="ECO:0000313" key="3">
    <source>
        <dbReference type="Proteomes" id="UP000029590"/>
    </source>
</evidence>
<proteinExistence type="predicted"/>
<reference evidence="2 3" key="1">
    <citation type="submission" date="2014-04" db="EMBL/GenBank/DDBJ databases">
        <authorList>
            <person name="Bishop-Lilly K.A."/>
            <person name="Broomall S.M."/>
            <person name="Chain P.S."/>
            <person name="Chertkov O."/>
            <person name="Coyne S.R."/>
            <person name="Daligault H.E."/>
            <person name="Davenport K.W."/>
            <person name="Erkkila T."/>
            <person name="Frey K.G."/>
            <person name="Gibbons H.S."/>
            <person name="Gu W."/>
            <person name="Jaissle J."/>
            <person name="Johnson S.L."/>
            <person name="Koroleva G.I."/>
            <person name="Ladner J.T."/>
            <person name="Lo C.-C."/>
            <person name="Minogue T.D."/>
            <person name="Munk C."/>
            <person name="Palacios G.F."/>
            <person name="Redden C.L."/>
            <person name="Rosenzweig C.N."/>
            <person name="Scholz M.B."/>
            <person name="Teshima H."/>
            <person name="Xu Y."/>
        </authorList>
    </citation>
    <scope>NUCLEOTIDE SEQUENCE [LARGE SCALE GENOMIC DNA]</scope>
    <source>
        <strain evidence="3">gladioli</strain>
    </source>
</reference>
<dbReference type="KEGG" id="bgo:BM43_7400"/>